<feature type="domain" description="VOC" evidence="2">
    <location>
        <begin position="185"/>
        <end position="311"/>
    </location>
</feature>
<dbReference type="InterPro" id="IPR051785">
    <property type="entry name" value="MMCE/EMCE_epimerase"/>
</dbReference>
<sequence length="379" mass="41712">MTQLVGTVPAPSVHADLHSEFGARPGDPDDRHRSPVIKVVDIAWLEFEKQNLADAERFARDFGFTVANRTADRLELRGTWAGAPCVLIRRARRSRFVGPAYRAESTADLTTLAEATGTRVHSLGDLGGSVVDLVDPSGQSVRVVADLFDLPSLPDQEPLTVNAGGKVARFNAIQRPPRAPARVQRLGHVVIESPRFREALHWYQSVLGFIVSDFQFFPGQRDRGPTMAFMRCDRGADAADHHTLAMTLGPRARYVHSAYQVADLDAVAAGGAYLADRGYHHAWGMGRHIQGSQIFDYWRDPDKFMVEHYADGDVFDNSVTAGWAPMTASGLSQWGPPVTRDFLGANPDPDLVKGILNGLRDDNEFDIHRLLGLLKVARS</sequence>
<dbReference type="Proteomes" id="UP001432128">
    <property type="component" value="Chromosome"/>
</dbReference>
<evidence type="ECO:0000313" key="4">
    <source>
        <dbReference type="Proteomes" id="UP001432128"/>
    </source>
</evidence>
<evidence type="ECO:0000259" key="2">
    <source>
        <dbReference type="PROSITE" id="PS51819"/>
    </source>
</evidence>
<dbReference type="Gene3D" id="3.10.180.10">
    <property type="entry name" value="2,3-Dihydroxybiphenyl 1,2-Dioxygenase, domain 1"/>
    <property type="match status" value="2"/>
</dbReference>
<organism evidence="3 4">
    <name type="scientific">Williamsia herbipolensis</name>
    <dbReference type="NCBI Taxonomy" id="1603258"/>
    <lineage>
        <taxon>Bacteria</taxon>
        <taxon>Bacillati</taxon>
        <taxon>Actinomycetota</taxon>
        <taxon>Actinomycetes</taxon>
        <taxon>Mycobacteriales</taxon>
        <taxon>Nocardiaceae</taxon>
        <taxon>Williamsia</taxon>
    </lineage>
</organism>
<dbReference type="InterPro" id="IPR029068">
    <property type="entry name" value="Glyas_Bleomycin-R_OHBP_Dase"/>
</dbReference>
<keyword evidence="1" id="KW-0479">Metal-binding</keyword>
<name>A0AAU4JY53_9NOCA</name>
<dbReference type="InterPro" id="IPR037523">
    <property type="entry name" value="VOC_core"/>
</dbReference>
<proteinExistence type="predicted"/>
<accession>A0AAU4JY53</accession>
<dbReference type="GO" id="GO:0046872">
    <property type="term" value="F:metal ion binding"/>
    <property type="evidence" value="ECO:0007669"/>
    <property type="project" value="UniProtKB-KW"/>
</dbReference>
<protein>
    <submittedName>
        <fullName evidence="3">VOC family protein</fullName>
    </submittedName>
</protein>
<dbReference type="InterPro" id="IPR004360">
    <property type="entry name" value="Glyas_Fos-R_dOase_dom"/>
</dbReference>
<dbReference type="AlphaFoldDB" id="A0AAU4JY53"/>
<dbReference type="Pfam" id="PF00903">
    <property type="entry name" value="Glyoxalase"/>
    <property type="match status" value="1"/>
</dbReference>
<dbReference type="PROSITE" id="PS51819">
    <property type="entry name" value="VOC"/>
    <property type="match status" value="1"/>
</dbReference>
<dbReference type="PANTHER" id="PTHR43048">
    <property type="entry name" value="METHYLMALONYL-COA EPIMERASE"/>
    <property type="match status" value="1"/>
</dbReference>
<dbReference type="SUPFAM" id="SSF54593">
    <property type="entry name" value="Glyoxalase/Bleomycin resistance protein/Dihydroxybiphenyl dioxygenase"/>
    <property type="match status" value="2"/>
</dbReference>
<dbReference type="EMBL" id="CP108021">
    <property type="protein sequence ID" value="WUM18744.1"/>
    <property type="molecule type" value="Genomic_DNA"/>
</dbReference>
<reference evidence="3 4" key="1">
    <citation type="submission" date="2022-10" db="EMBL/GenBank/DDBJ databases">
        <title>The complete genomes of actinobacterial strains from the NBC collection.</title>
        <authorList>
            <person name="Joergensen T.S."/>
            <person name="Alvarez Arevalo M."/>
            <person name="Sterndorff E.B."/>
            <person name="Faurdal D."/>
            <person name="Vuksanovic O."/>
            <person name="Mourched A.-S."/>
            <person name="Charusanti P."/>
            <person name="Shaw S."/>
            <person name="Blin K."/>
            <person name="Weber T."/>
        </authorList>
    </citation>
    <scope>NUCLEOTIDE SEQUENCE [LARGE SCALE GENOMIC DNA]</scope>
    <source>
        <strain evidence="3 4">NBC_00319</strain>
    </source>
</reference>
<dbReference type="KEGG" id="whr:OG579_13465"/>
<dbReference type="GO" id="GO:0004493">
    <property type="term" value="F:methylmalonyl-CoA epimerase activity"/>
    <property type="evidence" value="ECO:0007669"/>
    <property type="project" value="TreeGrafter"/>
</dbReference>
<keyword evidence="4" id="KW-1185">Reference proteome</keyword>
<gene>
    <name evidence="3" type="ORF">OG579_13465</name>
</gene>
<dbReference type="PANTHER" id="PTHR43048:SF3">
    <property type="entry name" value="METHYLMALONYL-COA EPIMERASE, MITOCHONDRIAL"/>
    <property type="match status" value="1"/>
</dbReference>
<dbReference type="RefSeq" id="WP_328856333.1">
    <property type="nucleotide sequence ID" value="NZ_CP108021.1"/>
</dbReference>
<evidence type="ECO:0000313" key="3">
    <source>
        <dbReference type="EMBL" id="WUM18744.1"/>
    </source>
</evidence>
<dbReference type="GO" id="GO:0046491">
    <property type="term" value="P:L-methylmalonyl-CoA metabolic process"/>
    <property type="evidence" value="ECO:0007669"/>
    <property type="project" value="TreeGrafter"/>
</dbReference>
<evidence type="ECO:0000256" key="1">
    <source>
        <dbReference type="ARBA" id="ARBA00022723"/>
    </source>
</evidence>